<name>A0A0C2MT41_THEKT</name>
<evidence type="ECO:0000313" key="2">
    <source>
        <dbReference type="Proteomes" id="UP000031668"/>
    </source>
</evidence>
<reference evidence="1 2" key="1">
    <citation type="journal article" date="2014" name="Genome Biol. Evol.">
        <title>The genome of the myxosporean Thelohanellus kitauei shows adaptations to nutrient acquisition within its fish host.</title>
        <authorList>
            <person name="Yang Y."/>
            <person name="Xiong J."/>
            <person name="Zhou Z."/>
            <person name="Huo F."/>
            <person name="Miao W."/>
            <person name="Ran C."/>
            <person name="Liu Y."/>
            <person name="Zhang J."/>
            <person name="Feng J."/>
            <person name="Wang M."/>
            <person name="Wang M."/>
            <person name="Wang L."/>
            <person name="Yao B."/>
        </authorList>
    </citation>
    <scope>NUCLEOTIDE SEQUENCE [LARGE SCALE GENOMIC DNA]</scope>
    <source>
        <strain evidence="1">Wuqing</strain>
    </source>
</reference>
<sequence>MNNNNCVFTVFLGVLNRLLSKSSILIHDNDHEFAYIRKYAFKKLNSVIIYGVNKLEELSENNLVALKPHIERIFKLIISLVFSDSNLTHTILENDIIENLITFTFQMLSASNGMEKMILKFLSKTYQNIFFETEKNLGIYIMDENLKVLDTLTR</sequence>
<gene>
    <name evidence="1" type="ORF">RF11_08322</name>
</gene>
<accession>A0A0C2MT41</accession>
<dbReference type="EMBL" id="JWZT01002056">
    <property type="protein sequence ID" value="KII70471.1"/>
    <property type="molecule type" value="Genomic_DNA"/>
</dbReference>
<protein>
    <submittedName>
        <fullName evidence="1">Uncharacterized protein</fullName>
    </submittedName>
</protein>
<organism evidence="1 2">
    <name type="scientific">Thelohanellus kitauei</name>
    <name type="common">Myxosporean</name>
    <dbReference type="NCBI Taxonomy" id="669202"/>
    <lineage>
        <taxon>Eukaryota</taxon>
        <taxon>Metazoa</taxon>
        <taxon>Cnidaria</taxon>
        <taxon>Myxozoa</taxon>
        <taxon>Myxosporea</taxon>
        <taxon>Bivalvulida</taxon>
        <taxon>Platysporina</taxon>
        <taxon>Myxobolidae</taxon>
        <taxon>Thelohanellus</taxon>
    </lineage>
</organism>
<comment type="caution">
    <text evidence="1">The sequence shown here is derived from an EMBL/GenBank/DDBJ whole genome shotgun (WGS) entry which is preliminary data.</text>
</comment>
<dbReference type="AlphaFoldDB" id="A0A0C2MT41"/>
<proteinExistence type="predicted"/>
<keyword evidence="2" id="KW-1185">Reference proteome</keyword>
<evidence type="ECO:0000313" key="1">
    <source>
        <dbReference type="EMBL" id="KII70471.1"/>
    </source>
</evidence>
<dbReference type="Proteomes" id="UP000031668">
    <property type="component" value="Unassembled WGS sequence"/>
</dbReference>